<feature type="binding site" evidence="4">
    <location>
        <position position="324"/>
    </location>
    <ligand>
        <name>S-adenosyl-L-methionine</name>
        <dbReference type="ChEBI" id="CHEBI:59789"/>
    </ligand>
</feature>
<dbReference type="PROSITE" id="PS51687">
    <property type="entry name" value="SAM_MT_RNA_M5U"/>
    <property type="match status" value="1"/>
</dbReference>
<feature type="binding site" evidence="4">
    <location>
        <position position="367"/>
    </location>
    <ligand>
        <name>S-adenosyl-L-methionine</name>
        <dbReference type="ChEBI" id="CHEBI:59789"/>
    </ligand>
</feature>
<evidence type="ECO:0000256" key="1">
    <source>
        <dbReference type="ARBA" id="ARBA00022603"/>
    </source>
</evidence>
<dbReference type="InterPro" id="IPR012340">
    <property type="entry name" value="NA-bd_OB-fold"/>
</dbReference>
<dbReference type="InterPro" id="IPR010280">
    <property type="entry name" value="U5_MeTrfase_fam"/>
</dbReference>
<dbReference type="EC" id="2.1.1.190" evidence="7"/>
<name>A0A7W5CZZ8_9ACTN</name>
<dbReference type="InterPro" id="IPR002792">
    <property type="entry name" value="TRAM_dom"/>
</dbReference>
<comment type="similarity">
    <text evidence="4">Belongs to the class I-like SAM-binding methyltransferase superfamily. RNA M5U methyltransferase family.</text>
</comment>
<organism evidence="7 8">
    <name type="scientific">Parvibacter caecicola</name>
    <dbReference type="NCBI Taxonomy" id="747645"/>
    <lineage>
        <taxon>Bacteria</taxon>
        <taxon>Bacillati</taxon>
        <taxon>Actinomycetota</taxon>
        <taxon>Coriobacteriia</taxon>
        <taxon>Coriobacteriales</taxon>
        <taxon>Coriobacteriaceae</taxon>
        <taxon>Parvibacter</taxon>
    </lineage>
</organism>
<dbReference type="PROSITE" id="PS50926">
    <property type="entry name" value="TRAM"/>
    <property type="match status" value="1"/>
</dbReference>
<dbReference type="NCBIfam" id="TIGR00479">
    <property type="entry name" value="rumA"/>
    <property type="match status" value="1"/>
</dbReference>
<feature type="binding site" evidence="4">
    <location>
        <position position="274"/>
    </location>
    <ligand>
        <name>S-adenosyl-L-methionine</name>
        <dbReference type="ChEBI" id="CHEBI:59789"/>
    </ligand>
</feature>
<evidence type="ECO:0000256" key="3">
    <source>
        <dbReference type="ARBA" id="ARBA00022691"/>
    </source>
</evidence>
<evidence type="ECO:0000256" key="5">
    <source>
        <dbReference type="PROSITE-ProRule" id="PRU10015"/>
    </source>
</evidence>
<dbReference type="GeneID" id="93356092"/>
<dbReference type="GO" id="GO:0070475">
    <property type="term" value="P:rRNA base methylation"/>
    <property type="evidence" value="ECO:0007669"/>
    <property type="project" value="TreeGrafter"/>
</dbReference>
<dbReference type="EMBL" id="JACHYA010000001">
    <property type="protein sequence ID" value="MBB3170378.1"/>
    <property type="molecule type" value="Genomic_DNA"/>
</dbReference>
<dbReference type="RefSeq" id="WP_214646960.1">
    <property type="nucleotide sequence ID" value="NZ_CANSOV010000005.1"/>
</dbReference>
<proteinExistence type="inferred from homology"/>
<dbReference type="PROSITE" id="PS01231">
    <property type="entry name" value="TRMA_2"/>
    <property type="match status" value="1"/>
</dbReference>
<dbReference type="InterPro" id="IPR030391">
    <property type="entry name" value="MeTrfase_TrmA_CS"/>
</dbReference>
<sequence>MAEIVHIDRMSYGSAAVGRLKSGKTVFVEGAVAGDNVAVELVQDKKTFARARVCQIVDSSPLREQRPACQAACSGCPWRILSYGAQLEAKRANVVDALVKNGKFPRERAEQLVAATVPSKREWGYRNKIELGCGTDGRGLLSLGFYQEGAHQLDPVECCPAAVRPLQKLPRALSGALRYALGSETCGLFRVGVRGSVRTKDVEVALWTTPGAFPRAVASKTLASSCKPTSLVRVMADEGAARKVKKVEALFGKGCWEEQLGDFRFLVSAPSFFQVNTAQAERLVQLVLEGLEVEPGTYVADLYAGGGTFSIPLAAAGADVVAVEAAGSSVRDLRRNAQRADVEVEVVGGDTARELPELGELDALVVDPPRAGLAPGVVDSIAAAGPQKVAYVSCDPFTWARDVALLEKSGYQLHSAVPVDLFPQTYHVETVSIFRRAIQ</sequence>
<feature type="active site" description="Nucleophile" evidence="4">
    <location>
        <position position="394"/>
    </location>
</feature>
<dbReference type="Pfam" id="PF01938">
    <property type="entry name" value="TRAM"/>
    <property type="match status" value="1"/>
</dbReference>
<dbReference type="InterPro" id="IPR029063">
    <property type="entry name" value="SAM-dependent_MTases_sf"/>
</dbReference>
<accession>A0A7W5CZZ8</accession>
<reference evidence="7 8" key="1">
    <citation type="submission" date="2020-08" db="EMBL/GenBank/DDBJ databases">
        <title>Sequencing the genomes of 1000 actinobacteria strains.</title>
        <authorList>
            <person name="Klenk H.-P."/>
        </authorList>
    </citation>
    <scope>NUCLEOTIDE SEQUENCE [LARGE SCALE GENOMIC DNA]</scope>
    <source>
        <strain evidence="7 8">DSM 22242</strain>
    </source>
</reference>
<dbReference type="Proteomes" id="UP000530850">
    <property type="component" value="Unassembled WGS sequence"/>
</dbReference>
<keyword evidence="1 4" id="KW-0489">Methyltransferase</keyword>
<dbReference type="SUPFAM" id="SSF50249">
    <property type="entry name" value="Nucleic acid-binding proteins"/>
    <property type="match status" value="1"/>
</dbReference>
<feature type="active site" evidence="5">
    <location>
        <position position="394"/>
    </location>
</feature>
<dbReference type="GO" id="GO:0070041">
    <property type="term" value="F:rRNA (uridine-C5-)-methyltransferase activity"/>
    <property type="evidence" value="ECO:0007669"/>
    <property type="project" value="TreeGrafter"/>
</dbReference>
<evidence type="ECO:0000256" key="4">
    <source>
        <dbReference type="PROSITE-ProRule" id="PRU01024"/>
    </source>
</evidence>
<keyword evidence="2 4" id="KW-0808">Transferase</keyword>
<dbReference type="PANTHER" id="PTHR11061:SF30">
    <property type="entry name" value="TRNA (URACIL(54)-C(5))-METHYLTRANSFERASE"/>
    <property type="match status" value="1"/>
</dbReference>
<feature type="domain" description="TRAM" evidence="6">
    <location>
        <begin position="1"/>
        <end position="55"/>
    </location>
</feature>
<dbReference type="Gene3D" id="3.40.50.150">
    <property type="entry name" value="Vaccinia Virus protein VP39"/>
    <property type="match status" value="1"/>
</dbReference>
<protein>
    <submittedName>
        <fullName evidence="7">23S rRNA (Uracil1939-C5)-methyltransferase</fullName>
        <ecNumber evidence="7">2.1.1.190</ecNumber>
    </submittedName>
</protein>
<dbReference type="Gene3D" id="2.40.50.140">
    <property type="entry name" value="Nucleic acid-binding proteins"/>
    <property type="match status" value="1"/>
</dbReference>
<dbReference type="PANTHER" id="PTHR11061">
    <property type="entry name" value="RNA M5U METHYLTRANSFERASE"/>
    <property type="match status" value="1"/>
</dbReference>
<evidence type="ECO:0000259" key="6">
    <source>
        <dbReference type="PROSITE" id="PS50926"/>
    </source>
</evidence>
<gene>
    <name evidence="7" type="ORF">FHR31_000158</name>
</gene>
<evidence type="ECO:0000313" key="7">
    <source>
        <dbReference type="EMBL" id="MBB3170378.1"/>
    </source>
</evidence>
<feature type="binding site" evidence="4">
    <location>
        <position position="303"/>
    </location>
    <ligand>
        <name>S-adenosyl-L-methionine</name>
        <dbReference type="ChEBI" id="CHEBI:59789"/>
    </ligand>
</feature>
<dbReference type="AlphaFoldDB" id="A0A7W5CZZ8"/>
<dbReference type="Gene3D" id="2.40.50.1070">
    <property type="match status" value="1"/>
</dbReference>
<dbReference type="PROSITE" id="PS01230">
    <property type="entry name" value="TRMA_1"/>
    <property type="match status" value="1"/>
</dbReference>
<evidence type="ECO:0000313" key="8">
    <source>
        <dbReference type="Proteomes" id="UP000530850"/>
    </source>
</evidence>
<keyword evidence="3 4" id="KW-0949">S-adenosyl-L-methionine</keyword>
<evidence type="ECO:0000256" key="2">
    <source>
        <dbReference type="ARBA" id="ARBA00022679"/>
    </source>
</evidence>
<dbReference type="InterPro" id="IPR030390">
    <property type="entry name" value="MeTrfase_TrmA_AS"/>
</dbReference>
<comment type="caution">
    <text evidence="7">The sequence shown here is derived from an EMBL/GenBank/DDBJ whole genome shotgun (WGS) entry which is preliminary data.</text>
</comment>
<dbReference type="SUPFAM" id="SSF53335">
    <property type="entry name" value="S-adenosyl-L-methionine-dependent methyltransferases"/>
    <property type="match status" value="1"/>
</dbReference>
<dbReference type="Pfam" id="PF05958">
    <property type="entry name" value="tRNA_U5-meth_tr"/>
    <property type="match status" value="2"/>
</dbReference>